<accession>A0A085MHC5</accession>
<reference evidence="1 2" key="1">
    <citation type="journal article" date="2014" name="Nat. Genet.">
        <title>Genome and transcriptome of the porcine whipworm Trichuris suis.</title>
        <authorList>
            <person name="Jex A.R."/>
            <person name="Nejsum P."/>
            <person name="Schwarz E.M."/>
            <person name="Hu L."/>
            <person name="Young N.D."/>
            <person name="Hall R.S."/>
            <person name="Korhonen P.K."/>
            <person name="Liao S."/>
            <person name="Thamsborg S."/>
            <person name="Xia J."/>
            <person name="Xu P."/>
            <person name="Wang S."/>
            <person name="Scheerlinck J.P."/>
            <person name="Hofmann A."/>
            <person name="Sternberg P.W."/>
            <person name="Wang J."/>
            <person name="Gasser R.B."/>
        </authorList>
    </citation>
    <scope>NUCLEOTIDE SEQUENCE [LARGE SCALE GENOMIC DNA]</scope>
    <source>
        <strain evidence="1">DCEP-RM93M</strain>
    </source>
</reference>
<evidence type="ECO:0000313" key="2">
    <source>
        <dbReference type="Proteomes" id="UP000030764"/>
    </source>
</evidence>
<gene>
    <name evidence="1" type="ORF">M513_02297</name>
</gene>
<organism evidence="1 2">
    <name type="scientific">Trichuris suis</name>
    <name type="common">pig whipworm</name>
    <dbReference type="NCBI Taxonomy" id="68888"/>
    <lineage>
        <taxon>Eukaryota</taxon>
        <taxon>Metazoa</taxon>
        <taxon>Ecdysozoa</taxon>
        <taxon>Nematoda</taxon>
        <taxon>Enoplea</taxon>
        <taxon>Dorylaimia</taxon>
        <taxon>Trichinellida</taxon>
        <taxon>Trichuridae</taxon>
        <taxon>Trichuris</taxon>
    </lineage>
</organism>
<keyword evidence="2" id="KW-1185">Reference proteome</keyword>
<dbReference type="Proteomes" id="UP000030764">
    <property type="component" value="Unassembled WGS sequence"/>
</dbReference>
<dbReference type="EMBL" id="KL363192">
    <property type="protein sequence ID" value="KFD56621.1"/>
    <property type="molecule type" value="Genomic_DNA"/>
</dbReference>
<sequence>MLGGPVDSLYDPGACYSLTSEKHGKRWDGARCLCETWFFLVNCPPVIAYHWTRLSASFCIIAPSRVTNPVSGKRCMRMRTFHFAGDHTAIAFALQHRVQYIVNGCTSPPTVGFYFPYTGSVSRCRSVHVAVAFTLPAITLP</sequence>
<evidence type="ECO:0000313" key="1">
    <source>
        <dbReference type="EMBL" id="KFD56621.1"/>
    </source>
</evidence>
<protein>
    <submittedName>
        <fullName evidence="1">Uncharacterized protein</fullName>
    </submittedName>
</protein>
<proteinExistence type="predicted"/>
<dbReference type="AlphaFoldDB" id="A0A085MHC5"/>
<name>A0A085MHC5_9BILA</name>